<dbReference type="PANTHER" id="PTHR30604:SF1">
    <property type="entry name" value="DNA UTILIZATION PROTEIN HOFQ"/>
    <property type="match status" value="1"/>
</dbReference>
<dbReference type="InterPro" id="IPR038591">
    <property type="entry name" value="NolW-like_sf"/>
</dbReference>
<dbReference type="InterPro" id="IPR001775">
    <property type="entry name" value="GspD/PilQ"/>
</dbReference>
<dbReference type="Pfam" id="PF00263">
    <property type="entry name" value="Secretin"/>
    <property type="match status" value="1"/>
</dbReference>
<dbReference type="InterPro" id="IPR004846">
    <property type="entry name" value="T2SS/T3SS_dom"/>
</dbReference>
<comment type="subcellular location">
    <subcellularLocation>
        <location evidence="1 8">Cell outer membrane</location>
    </subcellularLocation>
</comment>
<dbReference type="Gene3D" id="3.30.1370.130">
    <property type="match status" value="1"/>
</dbReference>
<dbReference type="InterPro" id="IPR021731">
    <property type="entry name" value="AMIN_dom"/>
</dbReference>
<organism evidence="12 13">
    <name type="scientific">Elongatibacter sediminis</name>
    <dbReference type="NCBI Taxonomy" id="3119006"/>
    <lineage>
        <taxon>Bacteria</taxon>
        <taxon>Pseudomonadati</taxon>
        <taxon>Pseudomonadota</taxon>
        <taxon>Gammaproteobacteria</taxon>
        <taxon>Chromatiales</taxon>
        <taxon>Wenzhouxiangellaceae</taxon>
        <taxon>Elongatibacter</taxon>
    </lineage>
</organism>
<feature type="signal peptide" evidence="10">
    <location>
        <begin position="1"/>
        <end position="26"/>
    </location>
</feature>
<dbReference type="Pfam" id="PF11741">
    <property type="entry name" value="AMIN"/>
    <property type="match status" value="2"/>
</dbReference>
<proteinExistence type="inferred from homology"/>
<evidence type="ECO:0000256" key="1">
    <source>
        <dbReference type="ARBA" id="ARBA00004442"/>
    </source>
</evidence>
<dbReference type="PANTHER" id="PTHR30604">
    <property type="entry name" value="PROTEIN TRANSPORT PROTEIN HOFQ"/>
    <property type="match status" value="1"/>
</dbReference>
<dbReference type="Pfam" id="PF03958">
    <property type="entry name" value="Secretin_N"/>
    <property type="match status" value="1"/>
</dbReference>
<feature type="chain" id="PRO_5043690297" evidence="10">
    <location>
        <begin position="27"/>
        <end position="710"/>
    </location>
</feature>
<evidence type="ECO:0000259" key="11">
    <source>
        <dbReference type="SMART" id="SM00965"/>
    </source>
</evidence>
<evidence type="ECO:0000256" key="5">
    <source>
        <dbReference type="ARBA" id="ARBA00022927"/>
    </source>
</evidence>
<keyword evidence="4 10" id="KW-0732">Signal</keyword>
<evidence type="ECO:0000256" key="6">
    <source>
        <dbReference type="ARBA" id="ARBA00023136"/>
    </source>
</evidence>
<evidence type="ECO:0000313" key="13">
    <source>
        <dbReference type="Proteomes" id="UP001359886"/>
    </source>
</evidence>
<dbReference type="SMART" id="SM00965">
    <property type="entry name" value="STN"/>
    <property type="match status" value="1"/>
</dbReference>
<dbReference type="NCBIfam" id="TIGR02515">
    <property type="entry name" value="IV_pilus_PilQ"/>
    <property type="match status" value="1"/>
</dbReference>
<dbReference type="Gene3D" id="2.60.40.3470">
    <property type="match status" value="1"/>
</dbReference>
<dbReference type="GO" id="GO:0009279">
    <property type="term" value="C:cell outer membrane"/>
    <property type="evidence" value="ECO:0007669"/>
    <property type="project" value="UniProtKB-SubCell"/>
</dbReference>
<dbReference type="Proteomes" id="UP001359886">
    <property type="component" value="Unassembled WGS sequence"/>
</dbReference>
<keyword evidence="5" id="KW-0653">Protein transport</keyword>
<evidence type="ECO:0000256" key="4">
    <source>
        <dbReference type="ARBA" id="ARBA00022729"/>
    </source>
</evidence>
<dbReference type="PRINTS" id="PR00811">
    <property type="entry name" value="BCTERIALGSPD"/>
</dbReference>
<keyword evidence="6" id="KW-0472">Membrane</keyword>
<dbReference type="InterPro" id="IPR005644">
    <property type="entry name" value="NolW-like"/>
</dbReference>
<dbReference type="Gene3D" id="3.30.1370.120">
    <property type="match status" value="1"/>
</dbReference>
<dbReference type="Gene3D" id="2.60.40.3500">
    <property type="match status" value="1"/>
</dbReference>
<name>A0AAW9RC86_9GAMM</name>
<keyword evidence="7" id="KW-0998">Cell outer membrane</keyword>
<evidence type="ECO:0000256" key="8">
    <source>
        <dbReference type="RuleBase" id="RU004004"/>
    </source>
</evidence>
<dbReference type="PROSITE" id="PS00875">
    <property type="entry name" value="T2SP_D"/>
    <property type="match status" value="1"/>
</dbReference>
<protein>
    <submittedName>
        <fullName evidence="12">Type IV pilus secretin PilQ</fullName>
    </submittedName>
</protein>
<feature type="region of interest" description="Disordered" evidence="9">
    <location>
        <begin position="134"/>
        <end position="160"/>
    </location>
</feature>
<dbReference type="InterPro" id="IPR051808">
    <property type="entry name" value="Type_IV_pilus_biogenesis"/>
</dbReference>
<evidence type="ECO:0000256" key="9">
    <source>
        <dbReference type="SAM" id="MobiDB-lite"/>
    </source>
</evidence>
<evidence type="ECO:0000256" key="3">
    <source>
        <dbReference type="ARBA" id="ARBA00022448"/>
    </source>
</evidence>
<dbReference type="InterPro" id="IPR011662">
    <property type="entry name" value="Secretin/TonB_short_N"/>
</dbReference>
<keyword evidence="3 8" id="KW-0813">Transport</keyword>
<dbReference type="AlphaFoldDB" id="A0AAW9RC86"/>
<dbReference type="GO" id="GO:0009306">
    <property type="term" value="P:protein secretion"/>
    <property type="evidence" value="ECO:0007669"/>
    <property type="project" value="InterPro"/>
</dbReference>
<gene>
    <name evidence="12" type="primary">pilQ</name>
    <name evidence="12" type="ORF">V3330_17645</name>
</gene>
<evidence type="ECO:0000313" key="12">
    <source>
        <dbReference type="EMBL" id="MEJ8569455.1"/>
    </source>
</evidence>
<reference evidence="12 13" key="1">
    <citation type="submission" date="2024-02" db="EMBL/GenBank/DDBJ databases">
        <title>A novel Wenzhouxiangellaceae bacterium, isolated from coastal sediments.</title>
        <authorList>
            <person name="Du Z.-J."/>
            <person name="Ye Y.-Q."/>
            <person name="Zhang X.-Y."/>
        </authorList>
    </citation>
    <scope>NUCLEOTIDE SEQUENCE [LARGE SCALE GENOMIC DNA]</scope>
    <source>
        <strain evidence="12 13">CH-27</strain>
    </source>
</reference>
<comment type="caution">
    <text evidence="12">The sequence shown here is derived from an EMBL/GenBank/DDBJ whole genome shotgun (WGS) entry which is preliminary data.</text>
</comment>
<accession>A0AAW9RC86</accession>
<evidence type="ECO:0000256" key="2">
    <source>
        <dbReference type="ARBA" id="ARBA00006304"/>
    </source>
</evidence>
<comment type="similarity">
    <text evidence="2">Belongs to the bacterial secretin family. PilQ subfamily.</text>
</comment>
<feature type="compositionally biased region" description="Low complexity" evidence="9">
    <location>
        <begin position="134"/>
        <end position="154"/>
    </location>
</feature>
<feature type="domain" description="Secretin/TonB short N-terminal" evidence="11">
    <location>
        <begin position="303"/>
        <end position="351"/>
    </location>
</feature>
<evidence type="ECO:0000256" key="7">
    <source>
        <dbReference type="ARBA" id="ARBA00023237"/>
    </source>
</evidence>
<dbReference type="RefSeq" id="WP_354696780.1">
    <property type="nucleotide sequence ID" value="NZ_JAZHOG010000014.1"/>
</dbReference>
<dbReference type="EMBL" id="JAZHOG010000014">
    <property type="protein sequence ID" value="MEJ8569455.1"/>
    <property type="molecule type" value="Genomic_DNA"/>
</dbReference>
<dbReference type="InterPro" id="IPR013355">
    <property type="entry name" value="Pilus_4_PilQ"/>
</dbReference>
<dbReference type="PRINTS" id="PR01032">
    <property type="entry name" value="PHAGEIV"/>
</dbReference>
<sequence length="710" mass="76377">MRIFRNGFLRCLGVLVALAPMAVAMAATEVTGISHSSTSDGGVSIRLSTTGDEPSVSVFATENPARIVLDLAETSYSAGSDSVSVGMGPVQQYSAVGASGRVRLVVDLNRSSGYDYTTSPGQVVLSVAGDQGSSAPVASSGRSGSSGSSGGSNSITGIDFRRGEEGQGRVIIDMARQGTSMAVEEGVDSLVVDLYNASLPQNLNRRLDVVDFATPVQYIDASPIANGTRIALRVTGVYEHLAYESGDTVVIEVEELSQISTATEEAEIKFFEDKVYEGTRVTFNFQDIPVRSVLQLIADVSDLNIVVADSVGGNLTLRLTNVPWDQALDIVMDARNLDMRKNGNVIWIAPTAEIAAREQQLLKAQQDRRILEPLQTVLVPMAYAKASEMKSLIEESTNAVDTEYGLLSERGSVTVDERTNTLLITDTAERIVEIRELLTELDFAVRQVQIESRIVIASSDFAHELGVRFGVTYLHDGSNIGVIAADGSAADIVNPSINPRDDGLLDIPAFPNRYQVNLPASSQNASTIGLSFLTDDLILDLELSALESEGEGEVISTPRVITANQAEAFIQQGVEIPYEQSTSSGATAVQFKEAVLELRATPLITPDNRVQLDLEIKQDTVGEIFQTARGGSVPSIDTRELNTTVLVDNGDTVVLGGIFQDEKSSTEDKVPWLGDVPVLGTLFRRRANETKKRELLIFVTPTIVEERPTL</sequence>
<keyword evidence="13" id="KW-1185">Reference proteome</keyword>
<evidence type="ECO:0000256" key="10">
    <source>
        <dbReference type="SAM" id="SignalP"/>
    </source>
</evidence>
<dbReference type="InterPro" id="IPR004845">
    <property type="entry name" value="T2SS_GspD_CS"/>
</dbReference>